<comment type="caution">
    <text evidence="2">The sequence shown here is derived from an EMBL/GenBank/DDBJ whole genome shotgun (WGS) entry which is preliminary data.</text>
</comment>
<evidence type="ECO:0000256" key="1">
    <source>
        <dbReference type="SAM" id="MobiDB-lite"/>
    </source>
</evidence>
<dbReference type="Proteomes" id="UP000297948">
    <property type="component" value="Unassembled WGS sequence"/>
</dbReference>
<protein>
    <submittedName>
        <fullName evidence="2">Uncharacterized protein</fullName>
    </submittedName>
</protein>
<evidence type="ECO:0000313" key="2">
    <source>
        <dbReference type="EMBL" id="TGB17106.1"/>
    </source>
</evidence>
<evidence type="ECO:0000313" key="3">
    <source>
        <dbReference type="Proteomes" id="UP000297948"/>
    </source>
</evidence>
<name>A0A4Z0HC61_9ACTN</name>
<dbReference type="AlphaFoldDB" id="A0A4Z0HC61"/>
<dbReference type="InterPro" id="IPR046263">
    <property type="entry name" value="DUF6296"/>
</dbReference>
<gene>
    <name evidence="2" type="ORF">E4099_04050</name>
</gene>
<accession>A0A4Z0HC61</accession>
<proteinExistence type="predicted"/>
<dbReference type="Pfam" id="PF19813">
    <property type="entry name" value="DUF6296"/>
    <property type="match status" value="1"/>
</dbReference>
<reference evidence="2 3" key="1">
    <citation type="submission" date="2019-03" db="EMBL/GenBank/DDBJ databases">
        <authorList>
            <person name="Gonzalez-Pimentel J.L."/>
        </authorList>
    </citation>
    <scope>NUCLEOTIDE SEQUENCE [LARGE SCALE GENOMIC DNA]</scope>
    <source>
        <strain evidence="2 3">JCM 31289</strain>
    </source>
</reference>
<dbReference type="EMBL" id="SRID01000020">
    <property type="protein sequence ID" value="TGB17106.1"/>
    <property type="molecule type" value="Genomic_DNA"/>
</dbReference>
<keyword evidence="3" id="KW-1185">Reference proteome</keyword>
<sequence>MVFAKADRPEEPAEDVLIVHRSDRKGPGGHPVYSDETGIVQAEITDRGEVRMLASGGHQTHAAPLRVRPVGGPGPVPG</sequence>
<dbReference type="OrthoDB" id="3854813at2"/>
<feature type="region of interest" description="Disordered" evidence="1">
    <location>
        <begin position="56"/>
        <end position="78"/>
    </location>
</feature>
<organism evidence="2 3">
    <name type="scientific">Streptomyces palmae</name>
    <dbReference type="NCBI Taxonomy" id="1701085"/>
    <lineage>
        <taxon>Bacteria</taxon>
        <taxon>Bacillati</taxon>
        <taxon>Actinomycetota</taxon>
        <taxon>Actinomycetes</taxon>
        <taxon>Kitasatosporales</taxon>
        <taxon>Streptomycetaceae</taxon>
        <taxon>Streptomyces</taxon>
    </lineage>
</organism>